<feature type="short sequence motif" description="DEAH box" evidence="6">
    <location>
        <begin position="444"/>
        <end position="447"/>
    </location>
</feature>
<feature type="domain" description="Helicase ATP-binding" evidence="8">
    <location>
        <begin position="237"/>
        <end position="520"/>
    </location>
</feature>
<evidence type="ECO:0000256" key="4">
    <source>
        <dbReference type="ARBA" id="ARBA00022839"/>
    </source>
</evidence>
<dbReference type="HAMAP" id="MF_02206">
    <property type="entry name" value="DinG_exonucl"/>
    <property type="match status" value="1"/>
</dbReference>
<keyword evidence="3 6" id="KW-0378">Hydrolase</keyword>
<reference evidence="9 10" key="1">
    <citation type="submission" date="2018-05" db="EMBL/GenBank/DDBJ databases">
        <title>Complete genome sequences of Streptococcus sobrinus.</title>
        <authorList>
            <person name="Sales M."/>
            <person name="Jensen P.A."/>
        </authorList>
    </citation>
    <scope>NUCLEOTIDE SEQUENCE [LARGE SCALE GENOMIC DNA]</scope>
    <source>
        <strain evidence="9 10">SL1</strain>
    </source>
</reference>
<keyword evidence="10" id="KW-1185">Reference proteome</keyword>
<name>A0ABM6W623_9STRE</name>
<dbReference type="RefSeq" id="WP_002961069.1">
    <property type="nucleotide sequence ID" value="NZ_CP029490.1"/>
</dbReference>
<dbReference type="SMART" id="SM00487">
    <property type="entry name" value="DEXDc"/>
    <property type="match status" value="1"/>
</dbReference>
<sequence length="823" mass="94509">MTDKKLGRKYAVVDLEATSASTAAQIIQVGIVIVDQGQIVQTYQTDVNPHEALSKHIIDLTGITDRQLAKAPDFSQVAGDIFALIKDCIFVAHNVKFDANLLAEQLFLEGYELKTPRVDTVELSQVFFPTLERYRLSDLAWHLQLDLKRAHTAIADAYATAKLLISLQEKIASLPRLTVERILDFADYLLYESRLLVEEVYQTMSLNSSDDFVEVQNILVRKEVSLLEERRLSADFATNLALLDLDKRPQQEDFAAELAKYYDQPTPLFIQAQTGLGKTYAYLLTLLSKVKDEKIIVTVPTKVLQDQIMEQEGKKLAQVFHINLHSLKSPRNYIKLDTFAASLAKEDSNRLVNRYKMQLLVWLTQTQTGDLDEIKQKQRFETYFDQIRHDGELSKKSPFWDCDFWNRSYERAKRSRLIITNHAYFLTRVEDDKDFVKDQVLIVDEAQKLFLNLEQFSRRQVNLTKVMKEIHAGLENPESHLQGRILESLQFELSNLVQGYYKNHQANLSKQSVKQISQDLAELDNPEFRELKDAFAPVFSDFWLSQDWAAEHRITKLNSARMDFMNFRDFLPQTQKTYFISATLEISARISLPDLLGFEAYDYLRLARESHSGQKIWLDSSMPSIPDLSAQNYAQEIVARLLDLAQLKKPILVLFNAKKPMFDVSEKLDETGLAHLCQHKNGPAANVKRRFDKGEANILLGTGSFWEGVDFASQDGLIEVITRLPFDNPEDPFIKKVNRQLTASGKHPFYDYSLPLTILRLKQAIGRSKRREDQMSAVLILDKRVLTKGYGHQIYQSLAQEFPLAEGKFARILAEVAQFFKNI</sequence>
<dbReference type="InterPro" id="IPR014013">
    <property type="entry name" value="Helic_SF1/SF2_ATP-bd_DinG/Rad3"/>
</dbReference>
<evidence type="ECO:0000256" key="7">
    <source>
        <dbReference type="RuleBase" id="RU364106"/>
    </source>
</evidence>
<proteinExistence type="inferred from homology"/>
<dbReference type="EMBL" id="CP029490">
    <property type="protein sequence ID" value="AWN21132.1"/>
    <property type="molecule type" value="Genomic_DNA"/>
</dbReference>
<feature type="binding site" evidence="6">
    <location>
        <begin position="272"/>
        <end position="279"/>
    </location>
    <ligand>
        <name>ATP</name>
        <dbReference type="ChEBI" id="CHEBI:30616"/>
    </ligand>
</feature>
<evidence type="ECO:0000256" key="3">
    <source>
        <dbReference type="ARBA" id="ARBA00022801"/>
    </source>
</evidence>
<dbReference type="SUPFAM" id="SSF52540">
    <property type="entry name" value="P-loop containing nucleoside triphosphate hydrolases"/>
    <property type="match status" value="1"/>
</dbReference>
<dbReference type="GO" id="GO:0004386">
    <property type="term" value="F:helicase activity"/>
    <property type="evidence" value="ECO:0007669"/>
    <property type="project" value="UniProtKB-KW"/>
</dbReference>
<dbReference type="PANTHER" id="PTHR30231:SF41">
    <property type="entry name" value="DNA POLYMERASE III SUBUNIT EPSILON"/>
    <property type="match status" value="1"/>
</dbReference>
<dbReference type="GeneID" id="93924283"/>
<dbReference type="PROSITE" id="PS51193">
    <property type="entry name" value="HELICASE_ATP_BIND_2"/>
    <property type="match status" value="1"/>
</dbReference>
<dbReference type="Pfam" id="PF00929">
    <property type="entry name" value="RNase_T"/>
    <property type="match status" value="1"/>
</dbReference>
<dbReference type="CDD" id="cd06127">
    <property type="entry name" value="DEDDh"/>
    <property type="match status" value="1"/>
</dbReference>
<comment type="function">
    <text evidence="6 7">3'-5' exonuclease.</text>
</comment>
<evidence type="ECO:0000256" key="5">
    <source>
        <dbReference type="ARBA" id="ARBA00022840"/>
    </source>
</evidence>
<dbReference type="NCBIfam" id="TIGR00573">
    <property type="entry name" value="dnaq"/>
    <property type="match status" value="1"/>
</dbReference>
<keyword evidence="5 6" id="KW-0067">ATP-binding</keyword>
<comment type="similarity">
    <text evidence="6 7">Belongs to the helicase family. DinG subfamily. Type 2 sub-subfamily.</text>
</comment>
<evidence type="ECO:0000256" key="1">
    <source>
        <dbReference type="ARBA" id="ARBA00022722"/>
    </source>
</evidence>
<dbReference type="Pfam" id="PF13307">
    <property type="entry name" value="Helicase_C_2"/>
    <property type="match status" value="1"/>
</dbReference>
<dbReference type="InterPro" id="IPR014001">
    <property type="entry name" value="Helicase_ATP-bd"/>
</dbReference>
<evidence type="ECO:0000313" key="10">
    <source>
        <dbReference type="Proteomes" id="UP000245369"/>
    </source>
</evidence>
<protein>
    <recommendedName>
        <fullName evidence="6 7">3'-5' exonuclease DinG</fullName>
        <ecNumber evidence="6 7">3.1.-.-</ecNumber>
    </recommendedName>
</protein>
<gene>
    <name evidence="6 7" type="primary">dinG</name>
    <name evidence="9" type="ORF">DK182_07135</name>
</gene>
<dbReference type="Gene3D" id="3.30.420.10">
    <property type="entry name" value="Ribonuclease H-like superfamily/Ribonuclease H"/>
    <property type="match status" value="1"/>
</dbReference>
<dbReference type="Gene3D" id="3.40.50.300">
    <property type="entry name" value="P-loop containing nucleotide triphosphate hydrolases"/>
    <property type="match status" value="2"/>
</dbReference>
<dbReference type="PANTHER" id="PTHR30231">
    <property type="entry name" value="DNA POLYMERASE III SUBUNIT EPSILON"/>
    <property type="match status" value="1"/>
</dbReference>
<dbReference type="GO" id="GO:0004527">
    <property type="term" value="F:exonuclease activity"/>
    <property type="evidence" value="ECO:0007669"/>
    <property type="project" value="UniProtKB-KW"/>
</dbReference>
<evidence type="ECO:0000256" key="6">
    <source>
        <dbReference type="HAMAP-Rule" id="MF_02206"/>
    </source>
</evidence>
<keyword evidence="4 6" id="KW-0269">Exonuclease</keyword>
<dbReference type="Proteomes" id="UP000245369">
    <property type="component" value="Chromosome"/>
</dbReference>
<dbReference type="InterPro" id="IPR012337">
    <property type="entry name" value="RNaseH-like_sf"/>
</dbReference>
<dbReference type="SUPFAM" id="SSF53098">
    <property type="entry name" value="Ribonuclease H-like"/>
    <property type="match status" value="1"/>
</dbReference>
<dbReference type="SMART" id="SM00479">
    <property type="entry name" value="EXOIII"/>
    <property type="match status" value="1"/>
</dbReference>
<dbReference type="InterPro" id="IPR013520">
    <property type="entry name" value="Ribonucl_H"/>
</dbReference>
<dbReference type="InterPro" id="IPR036397">
    <property type="entry name" value="RNaseH_sf"/>
</dbReference>
<evidence type="ECO:0000313" key="9">
    <source>
        <dbReference type="EMBL" id="AWN21132.1"/>
    </source>
</evidence>
<dbReference type="InterPro" id="IPR011545">
    <property type="entry name" value="DEAD/DEAH_box_helicase_dom"/>
</dbReference>
<keyword evidence="2 6" id="KW-0547">Nucleotide-binding</keyword>
<dbReference type="Pfam" id="PF00270">
    <property type="entry name" value="DEAD"/>
    <property type="match status" value="1"/>
</dbReference>
<dbReference type="SMART" id="SM00491">
    <property type="entry name" value="HELICc2"/>
    <property type="match status" value="1"/>
</dbReference>
<dbReference type="EC" id="3.1.-.-" evidence="6 7"/>
<keyword evidence="9" id="KW-0347">Helicase</keyword>
<organism evidence="9 10">
    <name type="scientific">Streptococcus sobrinus</name>
    <dbReference type="NCBI Taxonomy" id="1310"/>
    <lineage>
        <taxon>Bacteria</taxon>
        <taxon>Bacillati</taxon>
        <taxon>Bacillota</taxon>
        <taxon>Bacilli</taxon>
        <taxon>Lactobacillales</taxon>
        <taxon>Streptococcaceae</taxon>
        <taxon>Streptococcus</taxon>
    </lineage>
</organism>
<dbReference type="NCBIfam" id="TIGR01407">
    <property type="entry name" value="dinG_rel"/>
    <property type="match status" value="1"/>
</dbReference>
<accession>A0ABM6W623</accession>
<dbReference type="InterPro" id="IPR006054">
    <property type="entry name" value="DnaQ"/>
</dbReference>
<evidence type="ECO:0000259" key="8">
    <source>
        <dbReference type="PROSITE" id="PS51193"/>
    </source>
</evidence>
<dbReference type="InterPro" id="IPR006310">
    <property type="entry name" value="DinG"/>
</dbReference>
<dbReference type="NCBIfam" id="NF005569">
    <property type="entry name" value="PRK07246.1"/>
    <property type="match status" value="1"/>
</dbReference>
<evidence type="ECO:0000256" key="2">
    <source>
        <dbReference type="ARBA" id="ARBA00022741"/>
    </source>
</evidence>
<dbReference type="InterPro" id="IPR006555">
    <property type="entry name" value="ATP-dep_Helicase_C"/>
</dbReference>
<keyword evidence="1 6" id="KW-0540">Nuclease</keyword>
<dbReference type="InterPro" id="IPR027417">
    <property type="entry name" value="P-loop_NTPase"/>
</dbReference>